<dbReference type="CDD" id="cd04301">
    <property type="entry name" value="NAT_SF"/>
    <property type="match status" value="1"/>
</dbReference>
<sequence>MQPPSALPAPPEPPGPDSWRLETLAGWHLPLLTDPAFLPLQPVLQRAVLLGLPERLMQALLARPSLAPQVLVALSGQKPLGLIICRRLNRSGSCWQMQHLRLAPSAARHELASTLLRAAIQRARGAASWIAAASTLDDTRLAMLREQGFQPLRSDRLWCWPGAPAGGSPISASSPAPAELQLTPLNRRSATLLWHLEQAACPAQLRQLLDRRVEDLLDQSHGRGWMLVDPSREQAVAAVRWIGEHPGGGHDVELSVHPGWEHLVGTATELLLHQAQADLGAGEPLWLRCDLRDEARQRWLADLGAQEQGERVLMARSVWRRQGLQAPARAAQRIDALLEQWQPRRRPLPTPTPLAPPL</sequence>
<evidence type="ECO:0000259" key="1">
    <source>
        <dbReference type="PROSITE" id="PS51186"/>
    </source>
</evidence>
<dbReference type="Proteomes" id="UP000243002">
    <property type="component" value="Unassembled WGS sequence"/>
</dbReference>
<dbReference type="Gene3D" id="3.40.630.30">
    <property type="match status" value="1"/>
</dbReference>
<feature type="domain" description="N-acetyltransferase" evidence="1">
    <location>
        <begin position="27"/>
        <end position="177"/>
    </location>
</feature>
<evidence type="ECO:0000313" key="3">
    <source>
        <dbReference type="Proteomes" id="UP000243002"/>
    </source>
</evidence>
<dbReference type="InterPro" id="IPR016181">
    <property type="entry name" value="Acyl_CoA_acyltransferase"/>
</dbReference>
<dbReference type="SUPFAM" id="SSF55729">
    <property type="entry name" value="Acyl-CoA N-acyltransferases (Nat)"/>
    <property type="match status" value="1"/>
</dbReference>
<proteinExistence type="predicted"/>
<evidence type="ECO:0000313" key="2">
    <source>
        <dbReference type="EMBL" id="PSJ07539.1"/>
    </source>
</evidence>
<accession>A0A2P7N236</accession>
<reference evidence="2 3" key="1">
    <citation type="journal article" date="2018" name="Environ. Microbiol.">
        <title>Ecological and genomic features of two widespread freshwater picocyanobacteria.</title>
        <authorList>
            <person name="Cabello-Yeves P.J."/>
            <person name="Picazo A."/>
            <person name="Camacho A."/>
            <person name="Callieri C."/>
            <person name="Rosselli R."/>
            <person name="Roda-Garcia J.J."/>
            <person name="Coutinho F.H."/>
            <person name="Rodriguez-Valera F."/>
        </authorList>
    </citation>
    <scope>NUCLEOTIDE SEQUENCE [LARGE SCALE GENOMIC DNA]</scope>
    <source>
        <strain evidence="2 3">Tous</strain>
    </source>
</reference>
<name>A0A2P7N236_9CYAN</name>
<protein>
    <recommendedName>
        <fullName evidence="1">N-acetyltransferase domain-containing protein</fullName>
    </recommendedName>
</protein>
<dbReference type="GO" id="GO:0016747">
    <property type="term" value="F:acyltransferase activity, transferring groups other than amino-acyl groups"/>
    <property type="evidence" value="ECO:0007669"/>
    <property type="project" value="InterPro"/>
</dbReference>
<organism evidence="2 3">
    <name type="scientific">Cyanobium usitatum str. Tous</name>
    <dbReference type="NCBI Taxonomy" id="2116684"/>
    <lineage>
        <taxon>Bacteria</taxon>
        <taxon>Bacillati</taxon>
        <taxon>Cyanobacteriota</taxon>
        <taxon>Cyanophyceae</taxon>
        <taxon>Synechococcales</taxon>
        <taxon>Prochlorococcaceae</taxon>
        <taxon>Cyanobium</taxon>
    </lineage>
</organism>
<dbReference type="PROSITE" id="PS51186">
    <property type="entry name" value="GNAT"/>
    <property type="match status" value="1"/>
</dbReference>
<keyword evidence="3" id="KW-1185">Reference proteome</keyword>
<gene>
    <name evidence="2" type="ORF">C7K55_01330</name>
</gene>
<dbReference type="InterPro" id="IPR000182">
    <property type="entry name" value="GNAT_dom"/>
</dbReference>
<comment type="caution">
    <text evidence="2">The sequence shown here is derived from an EMBL/GenBank/DDBJ whole genome shotgun (WGS) entry which is preliminary data.</text>
</comment>
<dbReference type="Pfam" id="PF00583">
    <property type="entry name" value="Acetyltransf_1"/>
    <property type="match status" value="1"/>
</dbReference>
<dbReference type="AlphaFoldDB" id="A0A2P7N236"/>
<dbReference type="EMBL" id="PXXO01000001">
    <property type="protein sequence ID" value="PSJ07539.1"/>
    <property type="molecule type" value="Genomic_DNA"/>
</dbReference>